<dbReference type="GO" id="GO:0018784">
    <property type="term" value="F:(S)-2-haloacid dehalogenase activity"/>
    <property type="evidence" value="ECO:0007669"/>
    <property type="project" value="UniProtKB-EC"/>
</dbReference>
<dbReference type="InterPro" id="IPR036412">
    <property type="entry name" value="HAD-like_sf"/>
</dbReference>
<keyword evidence="4" id="KW-1185">Reference proteome</keyword>
<dbReference type="EC" id="3.8.1.2" evidence="3"/>
<reference evidence="3 4" key="1">
    <citation type="submission" date="2020-10" db="EMBL/GenBank/DDBJ databases">
        <title>Sequencing the genomes of 1000 actinobacteria strains.</title>
        <authorList>
            <person name="Klenk H.-P."/>
        </authorList>
    </citation>
    <scope>NUCLEOTIDE SEQUENCE [LARGE SCALE GENOMIC DNA]</scope>
    <source>
        <strain evidence="3 4">DSM 46744</strain>
    </source>
</reference>
<dbReference type="PRINTS" id="PR00413">
    <property type="entry name" value="HADHALOGNASE"/>
</dbReference>
<proteinExistence type="inferred from homology"/>
<dbReference type="Pfam" id="PF00702">
    <property type="entry name" value="Hydrolase"/>
    <property type="match status" value="1"/>
</dbReference>
<dbReference type="Proteomes" id="UP000627838">
    <property type="component" value="Unassembled WGS sequence"/>
</dbReference>
<dbReference type="NCBIfam" id="TIGR01428">
    <property type="entry name" value="HAD_type_II"/>
    <property type="match status" value="1"/>
</dbReference>
<dbReference type="Gene3D" id="3.40.50.1000">
    <property type="entry name" value="HAD superfamily/HAD-like"/>
    <property type="match status" value="1"/>
</dbReference>
<comment type="similarity">
    <text evidence="1">Belongs to the HAD-like hydrolase superfamily. S-2-haloalkanoic acid dehalogenase family.</text>
</comment>
<protein>
    <submittedName>
        <fullName evidence="3">2-haloacid dehalogenase</fullName>
        <ecNumber evidence="3">3.8.1.2</ecNumber>
    </submittedName>
</protein>
<name>A0ABR9K2U9_9ACTN</name>
<dbReference type="SFLD" id="SFLDG01129">
    <property type="entry name" value="C1.5:_HAD__Beta-PGM__Phosphata"/>
    <property type="match status" value="1"/>
</dbReference>
<dbReference type="CDD" id="cd02588">
    <property type="entry name" value="HAD_L2-DEX"/>
    <property type="match status" value="1"/>
</dbReference>
<dbReference type="SUPFAM" id="SSF56784">
    <property type="entry name" value="HAD-like"/>
    <property type="match status" value="1"/>
</dbReference>
<comment type="caution">
    <text evidence="3">The sequence shown here is derived from an EMBL/GenBank/DDBJ whole genome shotgun (WGS) entry which is preliminary data.</text>
</comment>
<dbReference type="NCBIfam" id="TIGR01493">
    <property type="entry name" value="HAD-SF-IA-v2"/>
    <property type="match status" value="1"/>
</dbReference>
<dbReference type="PANTHER" id="PTHR43316:SF3">
    <property type="entry name" value="HALOACID DEHALOGENASE, TYPE II (AFU_ORTHOLOGUE AFUA_2G07750)-RELATED"/>
    <property type="match status" value="1"/>
</dbReference>
<gene>
    <name evidence="3" type="ORF">H4W34_006991</name>
</gene>
<dbReference type="RefSeq" id="WP_192763081.1">
    <property type="nucleotide sequence ID" value="NZ_JADBDZ010000001.1"/>
</dbReference>
<dbReference type="InterPro" id="IPR051540">
    <property type="entry name" value="S-2-haloacid_dehalogenase"/>
</dbReference>
<dbReference type="EMBL" id="JADBDZ010000001">
    <property type="protein sequence ID" value="MBE1537158.1"/>
    <property type="molecule type" value="Genomic_DNA"/>
</dbReference>
<evidence type="ECO:0000313" key="3">
    <source>
        <dbReference type="EMBL" id="MBE1537158.1"/>
    </source>
</evidence>
<keyword evidence="2 3" id="KW-0378">Hydrolase</keyword>
<dbReference type="InterPro" id="IPR023198">
    <property type="entry name" value="PGP-like_dom2"/>
</dbReference>
<evidence type="ECO:0000313" key="4">
    <source>
        <dbReference type="Proteomes" id="UP000627838"/>
    </source>
</evidence>
<dbReference type="Gene3D" id="1.10.150.240">
    <property type="entry name" value="Putative phosphatase, domain 2"/>
    <property type="match status" value="1"/>
</dbReference>
<accession>A0ABR9K2U9</accession>
<dbReference type="PANTHER" id="PTHR43316">
    <property type="entry name" value="HYDROLASE, HALOACID DELAHOGENASE-RELATED"/>
    <property type="match status" value="1"/>
</dbReference>
<dbReference type="InterPro" id="IPR006328">
    <property type="entry name" value="2-HAD"/>
</dbReference>
<dbReference type="InterPro" id="IPR023214">
    <property type="entry name" value="HAD_sf"/>
</dbReference>
<sequence length="229" mass="24411">MIQVVLFDVNETLGDLSSLRGRLEDVGAPGHLLPTWFAGTLRDGMGLTAAGAYADFAEVAECGLRSLLTGLDGWAGDARRAAAHVMSGFGDLDVHPDVPDAVRALHSAGLRPATLTNGSAAVTEGLLDRAGVRDLFEALLDVSVPRAWKPAPAAYRHAVDRLGVAPDRILLVAVHPWDVDGARRAGLRAAWLNRAALPYPSMFEQPHHTITDLRDLPDLLTAGRPREPG</sequence>
<dbReference type="InterPro" id="IPR006439">
    <property type="entry name" value="HAD-SF_hydro_IA"/>
</dbReference>
<evidence type="ECO:0000256" key="2">
    <source>
        <dbReference type="ARBA" id="ARBA00022801"/>
    </source>
</evidence>
<evidence type="ECO:0000256" key="1">
    <source>
        <dbReference type="ARBA" id="ARBA00008106"/>
    </source>
</evidence>
<dbReference type="SFLD" id="SFLDS00003">
    <property type="entry name" value="Haloacid_Dehalogenase"/>
    <property type="match status" value="1"/>
</dbReference>
<organism evidence="3 4">
    <name type="scientific">Actinomadura algeriensis</name>
    <dbReference type="NCBI Taxonomy" id="1679523"/>
    <lineage>
        <taxon>Bacteria</taxon>
        <taxon>Bacillati</taxon>
        <taxon>Actinomycetota</taxon>
        <taxon>Actinomycetes</taxon>
        <taxon>Streptosporangiales</taxon>
        <taxon>Thermomonosporaceae</taxon>
        <taxon>Actinomadura</taxon>
    </lineage>
</organism>